<feature type="transmembrane region" description="Helical" evidence="2">
    <location>
        <begin position="40"/>
        <end position="62"/>
    </location>
</feature>
<proteinExistence type="predicted"/>
<evidence type="ECO:0000256" key="1">
    <source>
        <dbReference type="SAM" id="MobiDB-lite"/>
    </source>
</evidence>
<gene>
    <name evidence="3" type="ORF">EHS25_007561</name>
</gene>
<keyword evidence="2" id="KW-0812">Transmembrane</keyword>
<protein>
    <recommendedName>
        <fullName evidence="5">SMK killer toxin resistance protein</fullName>
    </recommendedName>
</protein>
<feature type="transmembrane region" description="Helical" evidence="2">
    <location>
        <begin position="69"/>
        <end position="88"/>
    </location>
</feature>
<dbReference type="InterPro" id="IPR013945">
    <property type="entry name" value="Pkr1"/>
</dbReference>
<feature type="region of interest" description="Disordered" evidence="1">
    <location>
        <begin position="1"/>
        <end position="21"/>
    </location>
</feature>
<dbReference type="Pfam" id="PF08636">
    <property type="entry name" value="Pkr1"/>
    <property type="match status" value="1"/>
</dbReference>
<dbReference type="GO" id="GO:0070072">
    <property type="term" value="P:vacuolar proton-transporting V-type ATPase complex assembly"/>
    <property type="evidence" value="ECO:0007669"/>
    <property type="project" value="InterPro"/>
</dbReference>
<feature type="compositionally biased region" description="Low complexity" evidence="1">
    <location>
        <begin position="114"/>
        <end position="125"/>
    </location>
</feature>
<feature type="compositionally biased region" description="Pro residues" evidence="1">
    <location>
        <begin position="7"/>
        <end position="20"/>
    </location>
</feature>
<reference evidence="3 4" key="1">
    <citation type="submission" date="2018-11" db="EMBL/GenBank/DDBJ databases">
        <title>Genome sequence of Saitozyma podzolica DSM 27192.</title>
        <authorList>
            <person name="Aliyu H."/>
            <person name="Gorte O."/>
            <person name="Ochsenreither K."/>
        </authorList>
    </citation>
    <scope>NUCLEOTIDE SEQUENCE [LARGE SCALE GENOMIC DNA]</scope>
    <source>
        <strain evidence="3 4">DSM 27192</strain>
    </source>
</reference>
<keyword evidence="2" id="KW-0472">Membrane</keyword>
<keyword evidence="2" id="KW-1133">Transmembrane helix</keyword>
<evidence type="ECO:0000313" key="3">
    <source>
        <dbReference type="EMBL" id="RSH93208.1"/>
    </source>
</evidence>
<sequence length="132" mass="14247">MVTTDTPSPPDSPAATPPNEDPGFFPLLVRSVFEPGANSAVILAMNVSFFFLILTLFGLAFLTQWNKHTLFLLGVTTLLWGAMAWFVVEITKVQHRPDNMPPMITEGNDEESAKASGAGEAGTAAIEPKKDK</sequence>
<evidence type="ECO:0000256" key="2">
    <source>
        <dbReference type="SAM" id="Phobius"/>
    </source>
</evidence>
<feature type="region of interest" description="Disordered" evidence="1">
    <location>
        <begin position="97"/>
        <end position="132"/>
    </location>
</feature>
<dbReference type="Proteomes" id="UP000279259">
    <property type="component" value="Unassembled WGS sequence"/>
</dbReference>
<dbReference type="OrthoDB" id="9626941at2759"/>
<organism evidence="3 4">
    <name type="scientific">Saitozyma podzolica</name>
    <dbReference type="NCBI Taxonomy" id="1890683"/>
    <lineage>
        <taxon>Eukaryota</taxon>
        <taxon>Fungi</taxon>
        <taxon>Dikarya</taxon>
        <taxon>Basidiomycota</taxon>
        <taxon>Agaricomycotina</taxon>
        <taxon>Tremellomycetes</taxon>
        <taxon>Tremellales</taxon>
        <taxon>Trimorphomycetaceae</taxon>
        <taxon>Saitozyma</taxon>
    </lineage>
</organism>
<accession>A0A427YQ22</accession>
<name>A0A427YQ22_9TREE</name>
<dbReference type="GO" id="GO:0005789">
    <property type="term" value="C:endoplasmic reticulum membrane"/>
    <property type="evidence" value="ECO:0007669"/>
    <property type="project" value="TreeGrafter"/>
</dbReference>
<dbReference type="EMBL" id="RSCD01000004">
    <property type="protein sequence ID" value="RSH93208.1"/>
    <property type="molecule type" value="Genomic_DNA"/>
</dbReference>
<dbReference type="PANTHER" id="PTHR28251">
    <property type="entry name" value="V-TYPE ATPASE ASSEMBLY FACTOR PKR1"/>
    <property type="match status" value="1"/>
</dbReference>
<comment type="caution">
    <text evidence="3">The sequence shown here is derived from an EMBL/GenBank/DDBJ whole genome shotgun (WGS) entry which is preliminary data.</text>
</comment>
<evidence type="ECO:0000313" key="4">
    <source>
        <dbReference type="Proteomes" id="UP000279259"/>
    </source>
</evidence>
<dbReference type="AlphaFoldDB" id="A0A427YQ22"/>
<keyword evidence="4" id="KW-1185">Reference proteome</keyword>
<evidence type="ECO:0008006" key="5">
    <source>
        <dbReference type="Google" id="ProtNLM"/>
    </source>
</evidence>
<dbReference type="PANTHER" id="PTHR28251:SF1">
    <property type="entry name" value="V-TYPE ATPASE ASSEMBLY FACTOR PKR1"/>
    <property type="match status" value="1"/>
</dbReference>